<evidence type="ECO:0000313" key="3">
    <source>
        <dbReference type="Proteomes" id="UP000218209"/>
    </source>
</evidence>
<evidence type="ECO:0000313" key="2">
    <source>
        <dbReference type="EMBL" id="OSX76153.1"/>
    </source>
</evidence>
<dbReference type="AlphaFoldDB" id="A0A1X6P6A1"/>
<feature type="region of interest" description="Disordered" evidence="1">
    <location>
        <begin position="130"/>
        <end position="161"/>
    </location>
</feature>
<organism evidence="2 3">
    <name type="scientific">Porphyra umbilicalis</name>
    <name type="common">Purple laver</name>
    <name type="synonym">Red alga</name>
    <dbReference type="NCBI Taxonomy" id="2786"/>
    <lineage>
        <taxon>Eukaryota</taxon>
        <taxon>Rhodophyta</taxon>
        <taxon>Bangiophyceae</taxon>
        <taxon>Bangiales</taxon>
        <taxon>Bangiaceae</taxon>
        <taxon>Porphyra</taxon>
    </lineage>
</organism>
<reference evidence="2 3" key="1">
    <citation type="submission" date="2017-03" db="EMBL/GenBank/DDBJ databases">
        <title>WGS assembly of Porphyra umbilicalis.</title>
        <authorList>
            <person name="Brawley S.H."/>
            <person name="Blouin N.A."/>
            <person name="Ficko-Blean E."/>
            <person name="Wheeler G.L."/>
            <person name="Lohr M."/>
            <person name="Goodson H.V."/>
            <person name="Jenkins J.W."/>
            <person name="Blaby-Haas C.E."/>
            <person name="Helliwell K.E."/>
            <person name="Chan C."/>
            <person name="Marriage T."/>
            <person name="Bhattacharya D."/>
            <person name="Klein A.S."/>
            <person name="Badis Y."/>
            <person name="Brodie J."/>
            <person name="Cao Y."/>
            <person name="Collen J."/>
            <person name="Dittami S.M."/>
            <person name="Gachon C.M."/>
            <person name="Green B.R."/>
            <person name="Karpowicz S."/>
            <person name="Kim J.W."/>
            <person name="Kudahl U."/>
            <person name="Lin S."/>
            <person name="Michel G."/>
            <person name="Mittag M."/>
            <person name="Olson B.J."/>
            <person name="Pangilinan J."/>
            <person name="Peng Y."/>
            <person name="Qiu H."/>
            <person name="Shu S."/>
            <person name="Singer J.T."/>
            <person name="Smith A.G."/>
            <person name="Sprecher B.N."/>
            <person name="Wagner V."/>
            <person name="Wang W."/>
            <person name="Wang Z.-Y."/>
            <person name="Yan J."/>
            <person name="Yarish C."/>
            <person name="Zoeuner-Riek S."/>
            <person name="Zhuang Y."/>
            <person name="Zou Y."/>
            <person name="Lindquist E.A."/>
            <person name="Grimwood J."/>
            <person name="Barry K."/>
            <person name="Rokhsar D.S."/>
            <person name="Schmutz J."/>
            <person name="Stiller J.W."/>
            <person name="Grossman A.R."/>
            <person name="Prochnik S.E."/>
        </authorList>
    </citation>
    <scope>NUCLEOTIDE SEQUENCE [LARGE SCALE GENOMIC DNA]</scope>
    <source>
        <strain evidence="2">4086291</strain>
    </source>
</reference>
<dbReference type="EMBL" id="KV918878">
    <property type="protein sequence ID" value="OSX76153.1"/>
    <property type="molecule type" value="Genomic_DNA"/>
</dbReference>
<evidence type="ECO:0000256" key="1">
    <source>
        <dbReference type="SAM" id="MobiDB-lite"/>
    </source>
</evidence>
<proteinExistence type="predicted"/>
<sequence>MNRAAFTGLSSVNIINGFRKTGTWPIDPSVIDVGRLTKGKGAQCAARKVIIEQLALKLGPEARRDMRKPAISFGSISTRGRAIEATSDGMLTAMGQLAAIALEKQKAKDRSQAAKEANTASAVAQVAREEMAAEQRRSSPAVVARKVSLRRRAAQARTTAGPVAPYVRARGAVVQVEPRSKRPRL</sequence>
<accession>A0A1X6P6A1</accession>
<protein>
    <submittedName>
        <fullName evidence="2">Uncharacterized protein</fullName>
    </submittedName>
</protein>
<name>A0A1X6P6A1_PORUM</name>
<keyword evidence="3" id="KW-1185">Reference proteome</keyword>
<gene>
    <name evidence="2" type="ORF">BU14_0205s0028</name>
</gene>
<dbReference type="Proteomes" id="UP000218209">
    <property type="component" value="Unassembled WGS sequence"/>
</dbReference>